<keyword evidence="2" id="KW-0472">Membrane</keyword>
<sequence length="790" mass="82643">MTVSLPTRRWVLDLSGIALLLLVPIIGFWPTFGGPSYLLPALGGLVLGLGVAALGARLGWGILIVAAATIGVYFVFGSALAVPHSALLGFVPTLDSLRALAAGVITSWKDVVTTVAPLTVADGFGIMPFLLVLVAAVLAGSLALAPPARLGACPAGACLIVQIALGTSSPAAPIVQGIVFAVVAVGWLALRQAWAPAETVVSLGETGQATRSGTRRRLATSAGIIVLAVVAGVVTSGFAAPAAPRYVLRDVVIPPFDIHDYASPLQSFRKYVRDDREKTLFTVDGLPGSARVRLAVMDAYSGTVYNVSDTGFGSSSAFSPVRANMSAAATGTPADVHVEIGALDGVWLPEVGAVQSVTFTGARAEDLGRSALYNEATSTGLVTASLQKGDEYDLQTVVADQPTDKALAKVPFVPVKIPTQEGVPESFAAIAAKATADASTPIEQVRKLQKYLADGGFFSHGLEGEVRSLAGHGAARISALLGSQQMVGDDEQYAAAMALLAGELGIPARVVMGFYPGEDAASATTFSATGDDLHAWVEVPFAGVGWVAFDPTPPKDHVPTDQATKPKSKPKPQVLQPPPPEQQPADEPPTVPADHGKKDDKNPAAGILLAILGAVGIGAGVLALIASPFLVIGALKTSRRRKRQFAERASDRISGGWDELMDRAVDYGTPVRTGATRNEDAAAVRTALAQPSVTVLAEHADAQVWGPADPTDQDVDRFWQHVDEIVGDIGRSHGFWRRVGARLNLRSLPLGTRLERWLPTPRTPRPRADRAEHGQNGTDADQQRPQEETA</sequence>
<proteinExistence type="predicted"/>
<feature type="transmembrane region" description="Helical" evidence="2">
    <location>
        <begin position="126"/>
        <end position="145"/>
    </location>
</feature>
<protein>
    <submittedName>
        <fullName evidence="4">Transglutaminase-like domain-containing protein</fullName>
    </submittedName>
</protein>
<keyword evidence="5" id="KW-1185">Reference proteome</keyword>
<organism evidence="4 5">
    <name type="scientific">Microbacterium elymi</name>
    <dbReference type="NCBI Taxonomy" id="2909587"/>
    <lineage>
        <taxon>Bacteria</taxon>
        <taxon>Bacillati</taxon>
        <taxon>Actinomycetota</taxon>
        <taxon>Actinomycetes</taxon>
        <taxon>Micrococcales</taxon>
        <taxon>Microbacteriaceae</taxon>
        <taxon>Microbacterium</taxon>
    </lineage>
</organism>
<feature type="transmembrane region" description="Helical" evidence="2">
    <location>
        <begin position="12"/>
        <end position="31"/>
    </location>
</feature>
<keyword evidence="2" id="KW-1133">Transmembrane helix</keyword>
<evidence type="ECO:0000256" key="1">
    <source>
        <dbReference type="SAM" id="MobiDB-lite"/>
    </source>
</evidence>
<feature type="transmembrane region" description="Helical" evidence="2">
    <location>
        <begin position="173"/>
        <end position="190"/>
    </location>
</feature>
<feature type="transmembrane region" description="Helical" evidence="2">
    <location>
        <begin position="62"/>
        <end position="82"/>
    </location>
</feature>
<dbReference type="InterPro" id="IPR052901">
    <property type="entry name" value="Bact_TGase-like"/>
</dbReference>
<evidence type="ECO:0000313" key="5">
    <source>
        <dbReference type="Proteomes" id="UP001054811"/>
    </source>
</evidence>
<feature type="region of interest" description="Disordered" evidence="1">
    <location>
        <begin position="756"/>
        <end position="790"/>
    </location>
</feature>
<dbReference type="Pfam" id="PF01841">
    <property type="entry name" value="Transglut_core"/>
    <property type="match status" value="1"/>
</dbReference>
<dbReference type="SMART" id="SM00460">
    <property type="entry name" value="TGc"/>
    <property type="match status" value="1"/>
</dbReference>
<feature type="compositionally biased region" description="Pro residues" evidence="1">
    <location>
        <begin position="575"/>
        <end position="591"/>
    </location>
</feature>
<evidence type="ECO:0000313" key="4">
    <source>
        <dbReference type="EMBL" id="UUT34468.1"/>
    </source>
</evidence>
<dbReference type="SUPFAM" id="SSF54001">
    <property type="entry name" value="Cysteine proteinases"/>
    <property type="match status" value="1"/>
</dbReference>
<evidence type="ECO:0000256" key="2">
    <source>
        <dbReference type="SAM" id="Phobius"/>
    </source>
</evidence>
<feature type="region of interest" description="Disordered" evidence="1">
    <location>
        <begin position="552"/>
        <end position="599"/>
    </location>
</feature>
<feature type="transmembrane region" description="Helical" evidence="2">
    <location>
        <begin position="150"/>
        <end position="167"/>
    </location>
</feature>
<evidence type="ECO:0000259" key="3">
    <source>
        <dbReference type="SMART" id="SM00460"/>
    </source>
</evidence>
<dbReference type="InterPro" id="IPR002931">
    <property type="entry name" value="Transglutaminase-like"/>
</dbReference>
<dbReference type="PANTHER" id="PTHR42736:SF1">
    <property type="entry name" value="PROTEIN-GLUTAMINE GAMMA-GLUTAMYLTRANSFERASE"/>
    <property type="match status" value="1"/>
</dbReference>
<reference evidence="4" key="1">
    <citation type="submission" date="2022-01" db="EMBL/GenBank/DDBJ databases">
        <title>Microbacterium eymi and Microbacterium rhizovicinus sp. nov., isolated from the rhizospheric soil of Elymus tsukushiensis, a plant native to the Dokdo Islands, Republic of Korea.</title>
        <authorList>
            <person name="Hwang Y.J."/>
        </authorList>
    </citation>
    <scope>NUCLEOTIDE SEQUENCE</scope>
    <source>
        <strain evidence="4">KUDC0405</strain>
    </source>
</reference>
<keyword evidence="2" id="KW-0812">Transmembrane</keyword>
<feature type="transmembrane region" description="Helical" evidence="2">
    <location>
        <begin position="37"/>
        <end position="55"/>
    </location>
</feature>
<dbReference type="PANTHER" id="PTHR42736">
    <property type="entry name" value="PROTEIN-GLUTAMINE GAMMA-GLUTAMYLTRANSFERASE"/>
    <property type="match status" value="1"/>
</dbReference>
<gene>
    <name evidence="4" type="ORF">L2X98_28255</name>
</gene>
<feature type="transmembrane region" description="Helical" evidence="2">
    <location>
        <begin position="218"/>
        <end position="240"/>
    </location>
</feature>
<feature type="transmembrane region" description="Helical" evidence="2">
    <location>
        <begin position="607"/>
        <end position="635"/>
    </location>
</feature>
<dbReference type="Gene3D" id="3.10.620.30">
    <property type="match status" value="1"/>
</dbReference>
<accession>A0ABY5NH10</accession>
<feature type="domain" description="Transglutaminase-like" evidence="3">
    <location>
        <begin position="482"/>
        <end position="553"/>
    </location>
</feature>
<feature type="compositionally biased region" description="Basic and acidic residues" evidence="1">
    <location>
        <begin position="781"/>
        <end position="790"/>
    </location>
</feature>
<name>A0ABY5NH10_9MICO</name>
<dbReference type="EMBL" id="CP091139">
    <property type="protein sequence ID" value="UUT34468.1"/>
    <property type="molecule type" value="Genomic_DNA"/>
</dbReference>
<dbReference type="Proteomes" id="UP001054811">
    <property type="component" value="Chromosome"/>
</dbReference>
<dbReference type="InterPro" id="IPR038765">
    <property type="entry name" value="Papain-like_cys_pep_sf"/>
</dbReference>